<dbReference type="PANTHER" id="PTHR39456">
    <property type="entry name" value="METAL-DEPENDENT HYDROLASE"/>
    <property type="match status" value="1"/>
</dbReference>
<dbReference type="KEGG" id="oai:OLEAN_C34250"/>
<dbReference type="Pfam" id="PF10118">
    <property type="entry name" value="Metal_hydrol"/>
    <property type="match status" value="1"/>
</dbReference>
<dbReference type="STRING" id="698738.OLEAN_C34250"/>
<evidence type="ECO:0008006" key="5">
    <source>
        <dbReference type="Google" id="ProtNLM"/>
    </source>
</evidence>
<dbReference type="AlphaFoldDB" id="R4YQW5"/>
<keyword evidence="2" id="KW-0812">Transmembrane</keyword>
<evidence type="ECO:0000313" key="3">
    <source>
        <dbReference type="EMBL" id="CCK77601.1"/>
    </source>
</evidence>
<dbReference type="InterPro" id="IPR016516">
    <property type="entry name" value="UCP07580"/>
</dbReference>
<dbReference type="PATRIC" id="fig|698738.3.peg.3564"/>
<feature type="compositionally biased region" description="Basic and acidic residues" evidence="1">
    <location>
        <begin position="298"/>
        <end position="309"/>
    </location>
</feature>
<keyword evidence="4" id="KW-1185">Reference proteome</keyword>
<keyword evidence="2" id="KW-1133">Transmembrane helix</keyword>
<reference evidence="3 4" key="1">
    <citation type="journal article" date="2013" name="Nat. Commun.">
        <title>Genome sequence and functional genomic analysis of the oil-degrading bacterium Oleispira antarctica.</title>
        <authorList>
            <person name="Kube M."/>
            <person name="Chernikova T.N."/>
            <person name="Al-Ramahi Y."/>
            <person name="Beloqui A."/>
            <person name="Lopez-Cortez N."/>
            <person name="Guazzaroni M.E."/>
            <person name="Heipieper H.J."/>
            <person name="Klages S."/>
            <person name="Kotsyurbenko O.R."/>
            <person name="Langer I."/>
            <person name="Nechitaylo T.Y."/>
            <person name="Lunsdorf H."/>
            <person name="Fernandez M."/>
            <person name="Juarez S."/>
            <person name="Ciordia S."/>
            <person name="Singer A."/>
            <person name="Kagan O."/>
            <person name="Egorova O."/>
            <person name="Petit P.A."/>
            <person name="Stogios P."/>
            <person name="Kim Y."/>
            <person name="Tchigvintsev A."/>
            <person name="Flick R."/>
            <person name="Denaro R."/>
            <person name="Genovese M."/>
            <person name="Albar J.P."/>
            <person name="Reva O.N."/>
            <person name="Martinez-Gomariz M."/>
            <person name="Tran H."/>
            <person name="Ferrer M."/>
            <person name="Savchenko A."/>
            <person name="Yakunin A.F."/>
            <person name="Yakimov M.M."/>
            <person name="Golyshina O.V."/>
            <person name="Reinhardt R."/>
            <person name="Golyshin P.N."/>
        </authorList>
    </citation>
    <scope>NUCLEOTIDE SEQUENCE [LARGE SCALE GENOMIC DNA]</scope>
</reference>
<gene>
    <name evidence="3" type="ORF">OLEAN_C34250</name>
</gene>
<proteinExistence type="predicted"/>
<evidence type="ECO:0000256" key="2">
    <source>
        <dbReference type="SAM" id="Phobius"/>
    </source>
</evidence>
<keyword evidence="2" id="KW-0472">Membrane</keyword>
<feature type="transmembrane region" description="Helical" evidence="2">
    <location>
        <begin position="193"/>
        <end position="216"/>
    </location>
</feature>
<accession>R4YQW5</accession>
<evidence type="ECO:0000256" key="1">
    <source>
        <dbReference type="SAM" id="MobiDB-lite"/>
    </source>
</evidence>
<evidence type="ECO:0000313" key="4">
    <source>
        <dbReference type="Proteomes" id="UP000032749"/>
    </source>
</evidence>
<sequence length="309" mass="35783">MTHSLGGKLEIKPRHMSFPFNEVKDKFFFGGNSLLTVFAGALSSTFPPGEAEFIESVRNYRDQVKDETLKQQIKGFIGQEGHHSHQHKQANVALTELGIDAVRLEKHLEKDIKKFTKRKYATPKFRLAMTVGMEHLTAIMAEHVLTTPKSLGPLDETVQELLYWHAVEEIEHKAVAFDVYMLCENDQKYLRRILRLVSVLFSIRIACYMVALLFWARKMPSWKDVKGFYSFMFNKKVGLIPGIRSNYKDYFKEGFHPWDHANQDLVDMWKEKMYHPEHDLGLQRANAKAKKAAEAQQEENKRLNDGLPV</sequence>
<organism evidence="3 4">
    <name type="scientific">Oleispira antarctica RB-8</name>
    <dbReference type="NCBI Taxonomy" id="698738"/>
    <lineage>
        <taxon>Bacteria</taxon>
        <taxon>Pseudomonadati</taxon>
        <taxon>Pseudomonadota</taxon>
        <taxon>Gammaproteobacteria</taxon>
        <taxon>Oceanospirillales</taxon>
        <taxon>Oceanospirillaceae</taxon>
        <taxon>Oleispira</taxon>
    </lineage>
</organism>
<dbReference type="Proteomes" id="UP000032749">
    <property type="component" value="Chromosome"/>
</dbReference>
<dbReference type="EMBL" id="FO203512">
    <property type="protein sequence ID" value="CCK77601.1"/>
    <property type="molecule type" value="Genomic_DNA"/>
</dbReference>
<dbReference type="PIRSF" id="PIRSF007580">
    <property type="entry name" value="UCP07580"/>
    <property type="match status" value="1"/>
</dbReference>
<dbReference type="HOGENOM" id="CLU_051636_0_1_6"/>
<name>R4YQW5_OLEAN</name>
<dbReference type="OrthoDB" id="5727566at2"/>
<protein>
    <recommendedName>
        <fullName evidence="5">Metal-dependent hydrolase</fullName>
    </recommendedName>
</protein>
<dbReference type="PANTHER" id="PTHR39456:SF1">
    <property type="entry name" value="METAL-DEPENDENT HYDROLASE"/>
    <property type="match status" value="1"/>
</dbReference>
<feature type="region of interest" description="Disordered" evidence="1">
    <location>
        <begin position="289"/>
        <end position="309"/>
    </location>
</feature>